<dbReference type="Pfam" id="PF12728">
    <property type="entry name" value="HTH_17"/>
    <property type="match status" value="1"/>
</dbReference>
<dbReference type="Gene3D" id="1.10.238.160">
    <property type="match status" value="1"/>
</dbReference>
<protein>
    <submittedName>
        <fullName evidence="2">Helix-turn-helix domain-containing protein</fullName>
    </submittedName>
</protein>
<reference evidence="2 3" key="1">
    <citation type="submission" date="2021-12" db="EMBL/GenBank/DDBJ databases">
        <title>Identification and characterization of A. suis stains in western Canada.</title>
        <authorList>
            <person name="Kulathunga D.G.R.S."/>
            <person name="De Oliveira Costa M."/>
        </authorList>
    </citation>
    <scope>NUCLEOTIDE SEQUENCE [LARGE SCALE GENOMIC DNA]</scope>
    <source>
        <strain evidence="2 3">18_292</strain>
    </source>
</reference>
<sequence>MELKTIKHIQAVSGFSRAFIYKQIQAGKLSPPIKIGRASRWKSSDVEQWLNDLINNERGLSTLSANSTKAIDKLAGNQV</sequence>
<keyword evidence="3" id="KW-1185">Reference proteome</keyword>
<dbReference type="GeneID" id="34291013"/>
<organism evidence="2 3">
    <name type="scientific">Actinobacillus suis</name>
    <dbReference type="NCBI Taxonomy" id="716"/>
    <lineage>
        <taxon>Bacteria</taxon>
        <taxon>Pseudomonadati</taxon>
        <taxon>Pseudomonadota</taxon>
        <taxon>Gammaproteobacteria</taxon>
        <taxon>Pasteurellales</taxon>
        <taxon>Pasteurellaceae</taxon>
        <taxon>Actinobacillus</taxon>
    </lineage>
</organism>
<proteinExistence type="predicted"/>
<dbReference type="InterPro" id="IPR041657">
    <property type="entry name" value="HTH_17"/>
</dbReference>
<gene>
    <name evidence="2" type="ORF">LZL92_11495</name>
</gene>
<accession>A0ABT1WWV1</accession>
<dbReference type="EMBL" id="JAJUPA010000016">
    <property type="protein sequence ID" value="MCQ9630899.1"/>
    <property type="molecule type" value="Genomic_DNA"/>
</dbReference>
<evidence type="ECO:0000313" key="2">
    <source>
        <dbReference type="EMBL" id="MCQ9630899.1"/>
    </source>
</evidence>
<evidence type="ECO:0000259" key="1">
    <source>
        <dbReference type="Pfam" id="PF12728"/>
    </source>
</evidence>
<dbReference type="Proteomes" id="UP001206331">
    <property type="component" value="Unassembled WGS sequence"/>
</dbReference>
<feature type="domain" description="Helix-turn-helix" evidence="1">
    <location>
        <begin position="5"/>
        <end position="51"/>
    </location>
</feature>
<dbReference type="RefSeq" id="WP_005612729.1">
    <property type="nucleotide sequence ID" value="NZ_CP090556.1"/>
</dbReference>
<comment type="caution">
    <text evidence="2">The sequence shown here is derived from an EMBL/GenBank/DDBJ whole genome shotgun (WGS) entry which is preliminary data.</text>
</comment>
<evidence type="ECO:0000313" key="3">
    <source>
        <dbReference type="Proteomes" id="UP001206331"/>
    </source>
</evidence>
<name>A0ABT1WWV1_ACTSU</name>